<protein>
    <submittedName>
        <fullName evidence="6">Non-ribosomal peptide synthase protein (TIGR01720 family)/amino acid adenylation domain-containing protein</fullName>
    </submittedName>
</protein>
<evidence type="ECO:0000256" key="4">
    <source>
        <dbReference type="ARBA" id="ARBA00022737"/>
    </source>
</evidence>
<dbReference type="Gene3D" id="2.30.38.10">
    <property type="entry name" value="Luciferase, Domain 3"/>
    <property type="match status" value="1"/>
</dbReference>
<dbReference type="InterPro" id="IPR006162">
    <property type="entry name" value="Ppantetheine_attach_site"/>
</dbReference>
<dbReference type="GO" id="GO:0003824">
    <property type="term" value="F:catalytic activity"/>
    <property type="evidence" value="ECO:0007669"/>
    <property type="project" value="InterPro"/>
</dbReference>
<dbReference type="GO" id="GO:0044550">
    <property type="term" value="P:secondary metabolite biosynthetic process"/>
    <property type="evidence" value="ECO:0007669"/>
    <property type="project" value="TreeGrafter"/>
</dbReference>
<evidence type="ECO:0000256" key="1">
    <source>
        <dbReference type="ARBA" id="ARBA00001957"/>
    </source>
</evidence>
<dbReference type="SUPFAM" id="SSF52777">
    <property type="entry name" value="CoA-dependent acyltransferases"/>
    <property type="match status" value="6"/>
</dbReference>
<dbReference type="Gene3D" id="3.30.559.10">
    <property type="entry name" value="Chloramphenicol acetyltransferase-like domain"/>
    <property type="match status" value="3"/>
</dbReference>
<proteinExistence type="predicted"/>
<gene>
    <name evidence="6" type="ORF">LX66_5680</name>
</gene>
<dbReference type="PROSITE" id="PS00012">
    <property type="entry name" value="PHOSPHOPANTETHEINE"/>
    <property type="match status" value="1"/>
</dbReference>
<dbReference type="FunFam" id="2.30.38.10:FF:000001">
    <property type="entry name" value="Non-ribosomal peptide synthetase PvdI"/>
    <property type="match status" value="1"/>
</dbReference>
<name>A0A562SIA5_CHIJA</name>
<reference evidence="6 7" key="1">
    <citation type="journal article" date="2013" name="Stand. Genomic Sci.">
        <title>Genomic Encyclopedia of Type Strains, Phase I: The one thousand microbial genomes (KMG-I) project.</title>
        <authorList>
            <person name="Kyrpides N.C."/>
            <person name="Woyke T."/>
            <person name="Eisen J.A."/>
            <person name="Garrity G."/>
            <person name="Lilburn T.G."/>
            <person name="Beck B.J."/>
            <person name="Whitman W.B."/>
            <person name="Hugenholtz P."/>
            <person name="Klenk H.P."/>
        </authorList>
    </citation>
    <scope>NUCLEOTIDE SEQUENCE [LARGE SCALE GENOMIC DNA]</scope>
    <source>
        <strain evidence="6 7">DSM 13484</strain>
    </source>
</reference>
<dbReference type="InterPro" id="IPR023213">
    <property type="entry name" value="CAT-like_dom_sf"/>
</dbReference>
<dbReference type="CDD" id="cd05930">
    <property type="entry name" value="A_NRPS"/>
    <property type="match status" value="1"/>
</dbReference>
<dbReference type="InterPro" id="IPR009081">
    <property type="entry name" value="PP-bd_ACP"/>
</dbReference>
<dbReference type="Gene3D" id="3.40.50.980">
    <property type="match status" value="2"/>
</dbReference>
<dbReference type="Pfam" id="PF13193">
    <property type="entry name" value="AMP-binding_C"/>
    <property type="match status" value="1"/>
</dbReference>
<dbReference type="NCBIfam" id="TIGR01720">
    <property type="entry name" value="NRPS-para261"/>
    <property type="match status" value="1"/>
</dbReference>
<dbReference type="InterPro" id="IPR010060">
    <property type="entry name" value="NRPS_synth"/>
</dbReference>
<dbReference type="Gene3D" id="3.30.300.30">
    <property type="match status" value="1"/>
</dbReference>
<dbReference type="SUPFAM" id="SSF47336">
    <property type="entry name" value="ACP-like"/>
    <property type="match status" value="1"/>
</dbReference>
<dbReference type="PANTHER" id="PTHR45527:SF1">
    <property type="entry name" value="FATTY ACID SYNTHASE"/>
    <property type="match status" value="1"/>
</dbReference>
<evidence type="ECO:0000256" key="2">
    <source>
        <dbReference type="ARBA" id="ARBA00022450"/>
    </source>
</evidence>
<sequence length="1847" mass="204354">MLREYDLCGRSDAVEELGRQGDILQSSIDLCAGPLVHAGLFRLDDGDRLLLVIHHLVTDGVSWRILLEDLSTLYSGIGQGAAVSLPLKSDSYLCWSERLKAYANSAALSSELPYWEGVLSSSLPVLPQDYPGGGNRVSSGAGLSFELSESDTLLLGSQVHRVYNTDINDVLLAGVGLAVADSFGVAGVVVELEGHGREELFDDLDIGRTVGWFTSTYPVVLDACAGEDARAYLVRLKEQLRRVPGKGIGYGLLRYLRDGGGVLPFDMPAGRITFNYLGDFGSGVSGATGEELFLYSGAYRGRELREDYELDHALTVTGLQVSGRLRVMVDYSRSQYDDATIAGFVNRYESLLLGLIRDLAGDEGRYVTPSDLSYRGLSMSEVSALGSGGEVEDVYELSPLQEGIYYHWLAAPGTTAYVEQSSYRLKGRVDIGLLEQSYARLLSRHAILRTAFTHEYGTSTLQIVRKTVKPDFRYIQFPPGTDIESSCAAFKEQDRAAGFDLGKGSQMRLSVLDLGNQEYEFVWSHHHILMDGWCTGILVNEFYKIYHSLVNRETPVLDNLQPYVNYIRWLSLRDRAGSLQYWEQYLSGYSNLSGIPLKENNGGKASYTPKEAHLVLGAGQLSSIQALCRQLGITENTFIQCAWGYLLSRYNNTRDVVFGSVVSGRPGELDGVEHMIGLFINTVPVRIQYEDNSTVQELLRQVQQEAIEGLPYHYVQLSDVQSRSALRKDLFDHLFIYENYPVAPSFSATGTAEQGLERLELMASAVVEQTSYDFNIAAVAADGNMLITIRYNGSCYATTSIQRIKSHLANVIREFIARPHSLLQEIGYLPEEERGHLLAAAGDAAIEEEAGLTVRDLFRKQVAVRGDTIALQFKERAYSYQAIDKMSDQLAQYLLERYGLQTGDIVGIMLPRSEWLIISMLAVLKAGCAYVPIDPAYPAGRIEYIRSDSGCRTCIDLQELEKFQAAQHSYTAAGKVNVVQEQHLAYVIYTSGSTGKPKGVMIPHSAVVNFIKGITQLISFEHKRIYALTTVSFDIFVLESILPLCTGATVILGAEEEQADPAKAAAAIIAHRIQLLQCTPSRISMMLEAGENGFLKGVSDLMIGGEAFPASLLGEIKHHYPGRIFNMYGPTETTVWSAVKDLTDEAHVTIGKPIRNTQAYILDDRLRLQGVGVYGEICLAGKGVARGYLNRDALTNEKFVPNPFAGGEKLYRTGDLGRWLPDGDIECAGRIDDQVKIRGYRIEPGEIEQLLLQLEGIDQVVVAACAAPGPAGGGKVLTAYIVGRRTYAVQALKQALKQQLPEYMIPAYFIRLDKLPLTANGKLDKLALPYPGSSNVGSSAGYVAPRNKAEQALADVYRQVLNLEQVSVLDSFFDLGGDSIRTIQLINHLKRQGYKVRVTEVLQYPVIEELARQITCIAAPEGINVRPPDVPAARMPLSPNQQWYYGKNGFAHAYGTVSFRLKGFDSTTFLDTYKRWLQHYAVLRIKILEEHGLLYQELMPVPEAPAVLFLESASLDMSSAAAIAAVHKMQQDAFDLFNGEVIRCGVIHNQYEAFVYMVIHHVATDGASNVLLRDAFMQQYGKQEWTPGNNNTYFDFITAQQHYLHSADGGEKLYYWQQHLAPLAARKNGLPAEPGKLLTGIFSENRRVLAGAAYQDIRADCRQQQVLLSSLVTTWLYLYLCDARPEESLFLVGMVADGRDACLPGFDMAGAVGQFTNQVPVCLSRDACSTFGTAVRYVQERCLDGRLHQELPWAVIAADFEGRYGSALEPYMDAVVNYFDHTDTDVDLDEWQAYSKTTPLTDMPPGPCLLVICHAFRNGLVMDWHISSHSPEQEITARIIAAMTTQR</sequence>
<dbReference type="CDD" id="cd19543">
    <property type="entry name" value="DCL_NRPS"/>
    <property type="match status" value="1"/>
</dbReference>
<dbReference type="GO" id="GO:0043041">
    <property type="term" value="P:amino acid activation for nonribosomal peptide biosynthetic process"/>
    <property type="evidence" value="ECO:0007669"/>
    <property type="project" value="TreeGrafter"/>
</dbReference>
<dbReference type="InterPro" id="IPR020845">
    <property type="entry name" value="AMP-binding_CS"/>
</dbReference>
<keyword evidence="4" id="KW-0677">Repeat</keyword>
<feature type="domain" description="Carrier" evidence="5">
    <location>
        <begin position="1344"/>
        <end position="1418"/>
    </location>
</feature>
<dbReference type="PROSITE" id="PS50075">
    <property type="entry name" value="CARRIER"/>
    <property type="match status" value="1"/>
</dbReference>
<keyword evidence="3" id="KW-0597">Phosphoprotein</keyword>
<dbReference type="NCBIfam" id="TIGR01733">
    <property type="entry name" value="AA-adenyl-dom"/>
    <property type="match status" value="1"/>
</dbReference>
<dbReference type="Pfam" id="PF00550">
    <property type="entry name" value="PP-binding"/>
    <property type="match status" value="1"/>
</dbReference>
<dbReference type="PANTHER" id="PTHR45527">
    <property type="entry name" value="NONRIBOSOMAL PEPTIDE SYNTHETASE"/>
    <property type="match status" value="1"/>
</dbReference>
<evidence type="ECO:0000313" key="7">
    <source>
        <dbReference type="Proteomes" id="UP000316778"/>
    </source>
</evidence>
<dbReference type="InterPro" id="IPR025110">
    <property type="entry name" value="AMP-bd_C"/>
</dbReference>
<organism evidence="6 7">
    <name type="scientific">Chitinophaga japonensis</name>
    <name type="common">Flexibacter japonensis</name>
    <dbReference type="NCBI Taxonomy" id="104662"/>
    <lineage>
        <taxon>Bacteria</taxon>
        <taxon>Pseudomonadati</taxon>
        <taxon>Bacteroidota</taxon>
        <taxon>Chitinophagia</taxon>
        <taxon>Chitinophagales</taxon>
        <taxon>Chitinophagaceae</taxon>
        <taxon>Chitinophaga</taxon>
    </lineage>
</organism>
<comment type="caution">
    <text evidence="6">The sequence shown here is derived from an EMBL/GenBank/DDBJ whole genome shotgun (WGS) entry which is preliminary data.</text>
</comment>
<dbReference type="Proteomes" id="UP000316778">
    <property type="component" value="Unassembled WGS sequence"/>
</dbReference>
<dbReference type="PROSITE" id="PS00455">
    <property type="entry name" value="AMP_BINDING"/>
    <property type="match status" value="1"/>
</dbReference>
<dbReference type="FunFam" id="1.10.1200.10:FF:000005">
    <property type="entry name" value="Nonribosomal peptide synthetase 1"/>
    <property type="match status" value="1"/>
</dbReference>
<dbReference type="Gene3D" id="1.10.1200.10">
    <property type="entry name" value="ACP-like"/>
    <property type="match status" value="1"/>
</dbReference>
<evidence type="ECO:0000313" key="6">
    <source>
        <dbReference type="EMBL" id="TWI80853.1"/>
    </source>
</evidence>
<dbReference type="InterPro" id="IPR010071">
    <property type="entry name" value="AA_adenyl_dom"/>
</dbReference>
<dbReference type="EMBL" id="VLLG01000009">
    <property type="protein sequence ID" value="TWI80853.1"/>
    <property type="molecule type" value="Genomic_DNA"/>
</dbReference>
<dbReference type="Pfam" id="PF00501">
    <property type="entry name" value="AMP-binding"/>
    <property type="match status" value="1"/>
</dbReference>
<dbReference type="InterPro" id="IPR036736">
    <property type="entry name" value="ACP-like_sf"/>
</dbReference>
<dbReference type="SUPFAM" id="SSF56801">
    <property type="entry name" value="Acetyl-CoA synthetase-like"/>
    <property type="match status" value="1"/>
</dbReference>
<accession>A0A562SIA5</accession>
<dbReference type="GO" id="GO:0005737">
    <property type="term" value="C:cytoplasm"/>
    <property type="evidence" value="ECO:0007669"/>
    <property type="project" value="TreeGrafter"/>
</dbReference>
<keyword evidence="7" id="KW-1185">Reference proteome</keyword>
<keyword evidence="2" id="KW-0596">Phosphopantetheine</keyword>
<evidence type="ECO:0000256" key="3">
    <source>
        <dbReference type="ARBA" id="ARBA00022553"/>
    </source>
</evidence>
<dbReference type="InterPro" id="IPR045851">
    <property type="entry name" value="AMP-bd_C_sf"/>
</dbReference>
<dbReference type="Pfam" id="PF00668">
    <property type="entry name" value="Condensation"/>
    <property type="match status" value="3"/>
</dbReference>
<evidence type="ECO:0000259" key="5">
    <source>
        <dbReference type="PROSITE" id="PS50075"/>
    </source>
</evidence>
<dbReference type="InterPro" id="IPR001242">
    <property type="entry name" value="Condensation_dom"/>
</dbReference>
<dbReference type="GO" id="GO:0031177">
    <property type="term" value="F:phosphopantetheine binding"/>
    <property type="evidence" value="ECO:0007669"/>
    <property type="project" value="TreeGrafter"/>
</dbReference>
<dbReference type="Gene3D" id="3.30.559.30">
    <property type="entry name" value="Nonribosomal peptide synthetase, condensation domain"/>
    <property type="match status" value="3"/>
</dbReference>
<comment type="cofactor">
    <cofactor evidence="1">
        <name>pantetheine 4'-phosphate</name>
        <dbReference type="ChEBI" id="CHEBI:47942"/>
    </cofactor>
</comment>
<dbReference type="InterPro" id="IPR000873">
    <property type="entry name" value="AMP-dep_synth/lig_dom"/>
</dbReference>